<protein>
    <recommendedName>
        <fullName evidence="2">histidine kinase</fullName>
        <ecNumber evidence="2">2.7.13.3</ecNumber>
    </recommendedName>
</protein>
<dbReference type="SUPFAM" id="SSF55874">
    <property type="entry name" value="ATPase domain of HSP90 chaperone/DNA topoisomerase II/histidine kinase"/>
    <property type="match status" value="1"/>
</dbReference>
<evidence type="ECO:0000256" key="1">
    <source>
        <dbReference type="ARBA" id="ARBA00000085"/>
    </source>
</evidence>
<evidence type="ECO:0000256" key="3">
    <source>
        <dbReference type="ARBA" id="ARBA00022553"/>
    </source>
</evidence>
<evidence type="ECO:0000259" key="10">
    <source>
        <dbReference type="SMART" id="SM00387"/>
    </source>
</evidence>
<keyword evidence="4" id="KW-0808">Transferase</keyword>
<keyword evidence="5" id="KW-0547">Nucleotide-binding</keyword>
<keyword evidence="7" id="KW-0067">ATP-binding</keyword>
<name>A0ABN3Y1P9_9ACTN</name>
<keyword evidence="9" id="KW-1133">Transmembrane helix</keyword>
<keyword evidence="6" id="KW-0418">Kinase</keyword>
<keyword evidence="8" id="KW-0902">Two-component regulatory system</keyword>
<evidence type="ECO:0000256" key="4">
    <source>
        <dbReference type="ARBA" id="ARBA00022679"/>
    </source>
</evidence>
<dbReference type="Pfam" id="PF02518">
    <property type="entry name" value="HATPase_c"/>
    <property type="match status" value="1"/>
</dbReference>
<proteinExistence type="predicted"/>
<keyword evidence="9" id="KW-0472">Membrane</keyword>
<accession>A0ABN3Y1P9</accession>
<dbReference type="CDD" id="cd16917">
    <property type="entry name" value="HATPase_UhpB-NarQ-NarX-like"/>
    <property type="match status" value="1"/>
</dbReference>
<feature type="domain" description="Histidine kinase/HSP90-like ATPase" evidence="10">
    <location>
        <begin position="171"/>
        <end position="261"/>
    </location>
</feature>
<dbReference type="Gene3D" id="3.30.565.10">
    <property type="entry name" value="Histidine kinase-like ATPase, C-terminal domain"/>
    <property type="match status" value="1"/>
</dbReference>
<dbReference type="Pfam" id="PF07730">
    <property type="entry name" value="HisKA_3"/>
    <property type="match status" value="1"/>
</dbReference>
<dbReference type="Gene3D" id="1.20.5.1930">
    <property type="match status" value="1"/>
</dbReference>
<evidence type="ECO:0000256" key="7">
    <source>
        <dbReference type="ARBA" id="ARBA00022840"/>
    </source>
</evidence>
<evidence type="ECO:0000313" key="12">
    <source>
        <dbReference type="Proteomes" id="UP001499930"/>
    </source>
</evidence>
<dbReference type="InterPro" id="IPR003594">
    <property type="entry name" value="HATPase_dom"/>
</dbReference>
<organism evidence="11 12">
    <name type="scientific">Streptosporangium longisporum</name>
    <dbReference type="NCBI Taxonomy" id="46187"/>
    <lineage>
        <taxon>Bacteria</taxon>
        <taxon>Bacillati</taxon>
        <taxon>Actinomycetota</taxon>
        <taxon>Actinomycetes</taxon>
        <taxon>Streptosporangiales</taxon>
        <taxon>Streptosporangiaceae</taxon>
        <taxon>Streptosporangium</taxon>
    </lineage>
</organism>
<keyword evidence="3" id="KW-0597">Phosphoprotein</keyword>
<dbReference type="EMBL" id="BAAAWD010000009">
    <property type="protein sequence ID" value="GAA3010792.1"/>
    <property type="molecule type" value="Genomic_DNA"/>
</dbReference>
<evidence type="ECO:0000256" key="8">
    <source>
        <dbReference type="ARBA" id="ARBA00023012"/>
    </source>
</evidence>
<evidence type="ECO:0000313" key="11">
    <source>
        <dbReference type="EMBL" id="GAA3010792.1"/>
    </source>
</evidence>
<dbReference type="InterPro" id="IPR050482">
    <property type="entry name" value="Sensor_HK_TwoCompSys"/>
</dbReference>
<feature type="transmembrane region" description="Helical" evidence="9">
    <location>
        <begin position="12"/>
        <end position="31"/>
    </location>
</feature>
<evidence type="ECO:0000256" key="6">
    <source>
        <dbReference type="ARBA" id="ARBA00022777"/>
    </source>
</evidence>
<dbReference type="SMART" id="SM00387">
    <property type="entry name" value="HATPase_c"/>
    <property type="match status" value="1"/>
</dbReference>
<dbReference type="Proteomes" id="UP001499930">
    <property type="component" value="Unassembled WGS sequence"/>
</dbReference>
<gene>
    <name evidence="11" type="ORF">GCM10017559_36680</name>
</gene>
<sequence>MWRADSPIGQMLPLLLACVTPALCLTVVVLVRERRLLLLRLRSWEAADAGRQRELARARFAERRARIARELHDIVAQGISMMTLGVGAGRMIMSKDPERARETLRVAEEAGRQALVELQRALSLLDLDGPSTGRTPQPRLSDLGDLLAGIRARGLRVEVVEDGRPAEVGLALELVAYRIVQEALANTLRHAGADSARVTLRWRPGFLEVSVRDDGHSGPPGAAGAGLLGMRERAVLFGGTLEAGVLRGGGFEVRARLPTAGEVSPGRTGEPGERARGLVGLAQADREGRVEVVPGVGPEGDVRLGVQHPGHLVDPPGDHLGDLLVGAHPDHGHQVVLAGYRVDLAHPVDLGDRLGDLGDPVHLGVDVHDRGDHELPPR</sequence>
<dbReference type="InterPro" id="IPR011712">
    <property type="entry name" value="Sig_transdc_His_kin_sub3_dim/P"/>
</dbReference>
<evidence type="ECO:0000256" key="2">
    <source>
        <dbReference type="ARBA" id="ARBA00012438"/>
    </source>
</evidence>
<evidence type="ECO:0000256" key="5">
    <source>
        <dbReference type="ARBA" id="ARBA00022741"/>
    </source>
</evidence>
<keyword evidence="9" id="KW-0812">Transmembrane</keyword>
<keyword evidence="12" id="KW-1185">Reference proteome</keyword>
<reference evidence="11 12" key="1">
    <citation type="journal article" date="2019" name="Int. J. Syst. Evol. Microbiol.">
        <title>The Global Catalogue of Microorganisms (GCM) 10K type strain sequencing project: providing services to taxonomists for standard genome sequencing and annotation.</title>
        <authorList>
            <consortium name="The Broad Institute Genomics Platform"/>
            <consortium name="The Broad Institute Genome Sequencing Center for Infectious Disease"/>
            <person name="Wu L."/>
            <person name="Ma J."/>
        </authorList>
    </citation>
    <scope>NUCLEOTIDE SEQUENCE [LARGE SCALE GENOMIC DNA]</scope>
    <source>
        <strain evidence="11 12">JCM 3106</strain>
    </source>
</reference>
<evidence type="ECO:0000256" key="9">
    <source>
        <dbReference type="SAM" id="Phobius"/>
    </source>
</evidence>
<dbReference type="PROSITE" id="PS51257">
    <property type="entry name" value="PROKAR_LIPOPROTEIN"/>
    <property type="match status" value="1"/>
</dbReference>
<dbReference type="PANTHER" id="PTHR24421">
    <property type="entry name" value="NITRATE/NITRITE SENSOR PROTEIN NARX-RELATED"/>
    <property type="match status" value="1"/>
</dbReference>
<dbReference type="PANTHER" id="PTHR24421:SF10">
    <property type="entry name" value="NITRATE_NITRITE SENSOR PROTEIN NARQ"/>
    <property type="match status" value="1"/>
</dbReference>
<dbReference type="EC" id="2.7.13.3" evidence="2"/>
<comment type="caution">
    <text evidence="11">The sequence shown here is derived from an EMBL/GenBank/DDBJ whole genome shotgun (WGS) entry which is preliminary data.</text>
</comment>
<dbReference type="InterPro" id="IPR036890">
    <property type="entry name" value="HATPase_C_sf"/>
</dbReference>
<comment type="catalytic activity">
    <reaction evidence="1">
        <text>ATP + protein L-histidine = ADP + protein N-phospho-L-histidine.</text>
        <dbReference type="EC" id="2.7.13.3"/>
    </reaction>
</comment>